<sequence length="122" mass="13701">MGSLIVWHIYAGTNYGPFLRGPASSFLEMTRFSITRDGYGNEFSGGPRHRGWILALTCGCSSSATTPHSLEDNERSLGRNANDESGRSSQKNKIRERDGFKSGLRKIRGRFFFKESVELHIK</sequence>
<name>A0A4Y2G0C0_ARAVE</name>
<reference evidence="2 3" key="1">
    <citation type="journal article" date="2019" name="Sci. Rep.">
        <title>Orb-weaving spider Araneus ventricosus genome elucidates the spidroin gene catalogue.</title>
        <authorList>
            <person name="Kono N."/>
            <person name="Nakamura H."/>
            <person name="Ohtoshi R."/>
            <person name="Moran D.A.P."/>
            <person name="Shinohara A."/>
            <person name="Yoshida Y."/>
            <person name="Fujiwara M."/>
            <person name="Mori M."/>
            <person name="Tomita M."/>
            <person name="Arakawa K."/>
        </authorList>
    </citation>
    <scope>NUCLEOTIDE SEQUENCE [LARGE SCALE GENOMIC DNA]</scope>
</reference>
<evidence type="ECO:0000256" key="1">
    <source>
        <dbReference type="SAM" id="MobiDB-lite"/>
    </source>
</evidence>
<evidence type="ECO:0000313" key="3">
    <source>
        <dbReference type="Proteomes" id="UP000499080"/>
    </source>
</evidence>
<keyword evidence="3" id="KW-1185">Reference proteome</keyword>
<gene>
    <name evidence="2" type="ORF">AVEN_109662_1</name>
</gene>
<protein>
    <submittedName>
        <fullName evidence="2">Uncharacterized protein</fullName>
    </submittedName>
</protein>
<comment type="caution">
    <text evidence="2">The sequence shown here is derived from an EMBL/GenBank/DDBJ whole genome shotgun (WGS) entry which is preliminary data.</text>
</comment>
<accession>A0A4Y2G0C0</accession>
<dbReference type="Proteomes" id="UP000499080">
    <property type="component" value="Unassembled WGS sequence"/>
</dbReference>
<feature type="region of interest" description="Disordered" evidence="1">
    <location>
        <begin position="63"/>
        <end position="100"/>
    </location>
</feature>
<evidence type="ECO:0000313" key="2">
    <source>
        <dbReference type="EMBL" id="GBM46079.1"/>
    </source>
</evidence>
<dbReference type="AlphaFoldDB" id="A0A4Y2G0C0"/>
<organism evidence="2 3">
    <name type="scientific">Araneus ventricosus</name>
    <name type="common">Orbweaver spider</name>
    <name type="synonym">Epeira ventricosa</name>
    <dbReference type="NCBI Taxonomy" id="182803"/>
    <lineage>
        <taxon>Eukaryota</taxon>
        <taxon>Metazoa</taxon>
        <taxon>Ecdysozoa</taxon>
        <taxon>Arthropoda</taxon>
        <taxon>Chelicerata</taxon>
        <taxon>Arachnida</taxon>
        <taxon>Araneae</taxon>
        <taxon>Araneomorphae</taxon>
        <taxon>Entelegynae</taxon>
        <taxon>Araneoidea</taxon>
        <taxon>Araneidae</taxon>
        <taxon>Araneus</taxon>
    </lineage>
</organism>
<proteinExistence type="predicted"/>
<feature type="compositionally biased region" description="Basic and acidic residues" evidence="1">
    <location>
        <begin position="69"/>
        <end position="86"/>
    </location>
</feature>
<dbReference type="EMBL" id="BGPR01001122">
    <property type="protein sequence ID" value="GBM46079.1"/>
    <property type="molecule type" value="Genomic_DNA"/>
</dbReference>